<evidence type="ECO:0000256" key="7">
    <source>
        <dbReference type="ARBA" id="ARBA00022857"/>
    </source>
</evidence>
<keyword evidence="10" id="KW-0520">NAD</keyword>
<evidence type="ECO:0000256" key="10">
    <source>
        <dbReference type="ARBA" id="ARBA00023027"/>
    </source>
</evidence>
<evidence type="ECO:0000256" key="13">
    <source>
        <dbReference type="SAM" id="Phobius"/>
    </source>
</evidence>
<dbReference type="InterPro" id="IPR007698">
    <property type="entry name" value="AlaDH/PNT_NAD(H)-bd"/>
</dbReference>
<keyword evidence="7" id="KW-0521">NADP</keyword>
<evidence type="ECO:0000256" key="11">
    <source>
        <dbReference type="ARBA" id="ARBA00023136"/>
    </source>
</evidence>
<dbReference type="InterPro" id="IPR007886">
    <property type="entry name" value="AlaDH/PNT_N"/>
</dbReference>
<feature type="transmembrane region" description="Helical" evidence="13">
    <location>
        <begin position="741"/>
        <end position="758"/>
    </location>
</feature>
<evidence type="ECO:0000313" key="16">
    <source>
        <dbReference type="EMBL" id="KAK7236190.1"/>
    </source>
</evidence>
<evidence type="ECO:0000256" key="6">
    <source>
        <dbReference type="ARBA" id="ARBA00022741"/>
    </source>
</evidence>
<dbReference type="Proteomes" id="UP001363151">
    <property type="component" value="Unassembled WGS sequence"/>
</dbReference>
<evidence type="ECO:0000256" key="5">
    <source>
        <dbReference type="ARBA" id="ARBA00022692"/>
    </source>
</evidence>
<dbReference type="Gene3D" id="3.40.50.1220">
    <property type="entry name" value="TPP-binding domain"/>
    <property type="match status" value="1"/>
</dbReference>
<feature type="transmembrane region" description="Helical" evidence="13">
    <location>
        <begin position="631"/>
        <end position="650"/>
    </location>
</feature>
<evidence type="ECO:0000256" key="8">
    <source>
        <dbReference type="ARBA" id="ARBA00022967"/>
    </source>
</evidence>
<keyword evidence="11 13" id="KW-0472">Membrane</keyword>
<organism evidence="16 17">
    <name type="scientific">Aureococcus anophagefferens</name>
    <name type="common">Harmful bloom alga</name>
    <dbReference type="NCBI Taxonomy" id="44056"/>
    <lineage>
        <taxon>Eukaryota</taxon>
        <taxon>Sar</taxon>
        <taxon>Stramenopiles</taxon>
        <taxon>Ochrophyta</taxon>
        <taxon>Pelagophyceae</taxon>
        <taxon>Pelagomonadales</taxon>
        <taxon>Pelagomonadaceae</taxon>
        <taxon>Aureococcus</taxon>
    </lineage>
</organism>
<dbReference type="EC" id="7.1.1.1" evidence="2"/>
<dbReference type="SUPFAM" id="SSF52283">
    <property type="entry name" value="Formate/glycerate dehydrogenase catalytic domain-like"/>
    <property type="match status" value="1"/>
</dbReference>
<dbReference type="PANTHER" id="PTHR10160:SF19">
    <property type="entry name" value="PROTON-TRANSLOCATING NAD(P)(+) TRANSHYDROGENASE"/>
    <property type="match status" value="1"/>
</dbReference>
<dbReference type="Pfam" id="PF05222">
    <property type="entry name" value="AlaDh_PNT_N"/>
    <property type="match status" value="1"/>
</dbReference>
<dbReference type="InterPro" id="IPR034300">
    <property type="entry name" value="PNTB-like"/>
</dbReference>
<dbReference type="InterPro" id="IPR026255">
    <property type="entry name" value="NADP_transhyd_a"/>
</dbReference>
<evidence type="ECO:0000259" key="15">
    <source>
        <dbReference type="SMART" id="SM01003"/>
    </source>
</evidence>
<evidence type="ECO:0000256" key="2">
    <source>
        <dbReference type="ARBA" id="ARBA00012943"/>
    </source>
</evidence>
<dbReference type="Pfam" id="PF12769">
    <property type="entry name" value="PNTB_4TM"/>
    <property type="match status" value="1"/>
</dbReference>
<comment type="caution">
    <text evidence="16">The sequence shown here is derived from an EMBL/GenBank/DDBJ whole genome shotgun (WGS) entry which is preliminary data.</text>
</comment>
<dbReference type="SUPFAM" id="SSF51735">
    <property type="entry name" value="NAD(P)-binding Rossmann-fold domains"/>
    <property type="match status" value="1"/>
</dbReference>
<name>A0ABR1FR30_AURAN</name>
<dbReference type="InterPro" id="IPR036291">
    <property type="entry name" value="NAD(P)-bd_dom_sf"/>
</dbReference>
<feature type="transmembrane region" description="Helical" evidence="13">
    <location>
        <begin position="702"/>
        <end position="721"/>
    </location>
</feature>
<feature type="transmembrane region" description="Helical" evidence="13">
    <location>
        <begin position="818"/>
        <end position="838"/>
    </location>
</feature>
<evidence type="ECO:0000256" key="4">
    <source>
        <dbReference type="ARBA" id="ARBA00022519"/>
    </source>
</evidence>
<dbReference type="NCBIfam" id="TIGR00561">
    <property type="entry name" value="pntA"/>
    <property type="match status" value="1"/>
</dbReference>
<comment type="catalytic activity">
    <reaction evidence="12">
        <text>NAD(+) + NADPH + H(+)(in) = NADH + NADP(+) + H(+)(out)</text>
        <dbReference type="Rhea" id="RHEA:47992"/>
        <dbReference type="ChEBI" id="CHEBI:15378"/>
        <dbReference type="ChEBI" id="CHEBI:57540"/>
        <dbReference type="ChEBI" id="CHEBI:57783"/>
        <dbReference type="ChEBI" id="CHEBI:57945"/>
        <dbReference type="ChEBI" id="CHEBI:58349"/>
        <dbReference type="EC" id="7.1.1.1"/>
    </reaction>
</comment>
<evidence type="ECO:0000256" key="9">
    <source>
        <dbReference type="ARBA" id="ARBA00022989"/>
    </source>
</evidence>
<keyword evidence="6" id="KW-0547">Nucleotide-binding</keyword>
<evidence type="ECO:0000313" key="17">
    <source>
        <dbReference type="Proteomes" id="UP001363151"/>
    </source>
</evidence>
<keyword evidence="5 13" id="KW-0812">Transmembrane</keyword>
<comment type="subcellular location">
    <subcellularLocation>
        <location evidence="1">Cell inner membrane</location>
        <topology evidence="1">Multi-pass membrane protein</topology>
    </subcellularLocation>
</comment>
<dbReference type="Gene3D" id="3.40.50.720">
    <property type="entry name" value="NAD(P)-binding Rossmann-like Domain"/>
    <property type="match status" value="2"/>
</dbReference>
<feature type="transmembrane region" description="Helical" evidence="13">
    <location>
        <begin position="555"/>
        <end position="575"/>
    </location>
</feature>
<dbReference type="PANTHER" id="PTHR10160">
    <property type="entry name" value="NAD(P) TRANSHYDROGENASE"/>
    <property type="match status" value="1"/>
</dbReference>
<sequence length="1040" mass="105219">MLRVQWVRSAAARVTARRFSGVKYETLSVGIPKETTDLEKRVAASPATVALMKKAGFGDVRVESGAGALATYADADYAAAGATIVDAGAALGSDVVLKLRPPSAGEVAQLGDGKTLVSFVYPGQNEALVESLAAKKSTVFAMDCIPRTLSRGQTYDALSSQANISGYRAVVEASNEFGRFFAGQMTAAGKVPPAKVLVLGGGVAGLAAIQAAKNMGAVVRGFDVRAAAAEQIEAMGATFLKVDFEEDGSGAGGYAKEMSAEWHAAAAAMLAKQCAEVDIVITTALIPGRKAPVMITEDMVAAMGAGSVTVDLAAEAGGNVATTVKDARIVTPNGVTCLGYTDLPSRLARTSSDLYANNITKFMLSIGPFTTKVKDEFAVDYEDEAVRGMLVLDQGSLTWPPPPPAPPVVAAAAAEADVEEAPPPPPPPQPYDVYMQSALRTSGGAAAMLALGGGIAPPILATFSLSTIIGYYTVFGVAPALHSPLMAVTNAISGMTAVGGLTLVGGGVVPSTGAQVLGATAVGISAVNIVGGFLVTKKMLDLFKRPDDPDEHYELYAIPVVGSLGAYGVAGMAGLGDLAPVVSLTSGLCCVGGIAGLSDQNTARAGNALGQAGVALGMGATLGTLHPDPGTALQIAGLLGVGGGAGYVIASNVGPTSLPQTVAAFHSLVGIAAAATAVGEYMHLAEHCPPSGMAIDGVTNASLYLATWIGGITATGSVVAFGKLNGNLGSAALQLPNRDQINMAMGAASLGAGALFMANPSPATGLACLGAATGLSGALGLHMTASIGGADMPVVITVLNSYSGWALCAEGFMLDNPLLTIVGALIGSSGAILTHIMCEAMNRDIGSVILGGFGEAAKGPAMEITGEHTEIDVDQCVAMLKDASDVIIVPGYGLAVAKAQYAVADIAKALGDAGIRTRFAIHPVAGRMPGQLNVLLAEAGVDYEIVEEMEDINDDFPECDVAMVIGANDTVNSAALEDPNSLIAGMPVIEVWKAKQSIVMKRSMGVGYAGADNPVFYKPNNAMLLGDAKATCDAIRAKLA</sequence>
<dbReference type="EMBL" id="JBBJCI010000286">
    <property type="protein sequence ID" value="KAK7236190.1"/>
    <property type="molecule type" value="Genomic_DNA"/>
</dbReference>
<reference evidence="16 17" key="1">
    <citation type="submission" date="2024-03" db="EMBL/GenBank/DDBJ databases">
        <title>Aureococcus anophagefferens CCMP1851 and Kratosvirus quantuckense: Draft genome of a second virus-susceptible host strain in the model system.</title>
        <authorList>
            <person name="Chase E."/>
            <person name="Truchon A.R."/>
            <person name="Schepens W."/>
            <person name="Wilhelm S.W."/>
        </authorList>
    </citation>
    <scope>NUCLEOTIDE SEQUENCE [LARGE SCALE GENOMIC DNA]</scope>
    <source>
        <strain evidence="16 17">CCMP1851</strain>
    </source>
</reference>
<evidence type="ECO:0000256" key="1">
    <source>
        <dbReference type="ARBA" id="ARBA00004429"/>
    </source>
</evidence>
<feature type="transmembrane region" description="Helical" evidence="13">
    <location>
        <begin position="662"/>
        <end position="682"/>
    </location>
</feature>
<dbReference type="SMART" id="SM01002">
    <property type="entry name" value="AlaDh_PNT_C"/>
    <property type="match status" value="1"/>
</dbReference>
<evidence type="ECO:0000256" key="12">
    <source>
        <dbReference type="ARBA" id="ARBA00048202"/>
    </source>
</evidence>
<keyword evidence="8" id="KW-1278">Translocase</keyword>
<gene>
    <name evidence="16" type="ORF">SO694_00060223</name>
</gene>
<dbReference type="Pfam" id="PF01262">
    <property type="entry name" value="AlaDh_PNT_C"/>
    <property type="match status" value="1"/>
</dbReference>
<feature type="transmembrane region" description="Helical" evidence="13">
    <location>
        <begin position="764"/>
        <end position="782"/>
    </location>
</feature>
<dbReference type="CDD" id="cd05304">
    <property type="entry name" value="Rubrum_tdh"/>
    <property type="match status" value="1"/>
</dbReference>
<dbReference type="InterPro" id="IPR024605">
    <property type="entry name" value="NADP_transhyd_a_C"/>
</dbReference>
<dbReference type="Pfam" id="PF02233">
    <property type="entry name" value="PNTB"/>
    <property type="match status" value="1"/>
</dbReference>
<keyword evidence="17" id="KW-1185">Reference proteome</keyword>
<dbReference type="InterPro" id="IPR029035">
    <property type="entry name" value="DHS-like_NAD/FAD-binding_dom"/>
</dbReference>
<evidence type="ECO:0000259" key="14">
    <source>
        <dbReference type="SMART" id="SM01002"/>
    </source>
</evidence>
<keyword evidence="3" id="KW-1003">Cell membrane</keyword>
<keyword evidence="4" id="KW-0997">Cell inner membrane</keyword>
<dbReference type="SUPFAM" id="SSF52467">
    <property type="entry name" value="DHS-like NAD/FAD-binding domain"/>
    <property type="match status" value="1"/>
</dbReference>
<accession>A0ABR1FR30</accession>
<feature type="transmembrane region" description="Helical" evidence="13">
    <location>
        <begin position="485"/>
        <end position="508"/>
    </location>
</feature>
<evidence type="ECO:0000256" key="3">
    <source>
        <dbReference type="ARBA" id="ARBA00022475"/>
    </source>
</evidence>
<dbReference type="NCBIfam" id="NF006942">
    <property type="entry name" value="PRK09424.1"/>
    <property type="match status" value="1"/>
</dbReference>
<proteinExistence type="predicted"/>
<dbReference type="SMART" id="SM01003">
    <property type="entry name" value="AlaDh_PNT_N"/>
    <property type="match status" value="1"/>
</dbReference>
<feature type="domain" description="Alanine dehydrogenase/pyridine nucleotide transhydrogenase NAD(H)-binding" evidence="14">
    <location>
        <begin position="174"/>
        <end position="339"/>
    </location>
</feature>
<keyword evidence="9 13" id="KW-1133">Transmembrane helix</keyword>
<feature type="transmembrane region" description="Helical" evidence="13">
    <location>
        <begin position="445"/>
        <end position="473"/>
    </location>
</feature>
<feature type="domain" description="Alanine dehydrogenase/pyridine nucleotide transhydrogenase N-terminal" evidence="15">
    <location>
        <begin position="30"/>
        <end position="165"/>
    </location>
</feature>
<feature type="transmembrane region" description="Helical" evidence="13">
    <location>
        <begin position="514"/>
        <end position="535"/>
    </location>
</feature>
<feature type="transmembrane region" description="Helical" evidence="13">
    <location>
        <begin position="794"/>
        <end position="812"/>
    </location>
</feature>
<protein>
    <recommendedName>
        <fullName evidence="2">proton-translocating NAD(P)(+) transhydrogenase</fullName>
        <ecNumber evidence="2">7.1.1.1</ecNumber>
    </recommendedName>
</protein>